<dbReference type="Proteomes" id="UP001375743">
    <property type="component" value="Unassembled WGS sequence"/>
</dbReference>
<sequence>MPARSESFGKAAYIATCFAAIGFLSFVAGSVATLSESRPGRVVEDAYRAGTALYSKLTQYRDPLQFDLWRPARTEARGTTVYVPGKVQPGLTLYTSGHAPKAFLIDMEGRIVQEWGVPFSAIWDKSAAVRAPQPDSHVYIEKAVPYPNGDLLAIYVAVGDTPWGYGLVKMDKDSKVIWKYLAHAHHDVSIAPDGRIFALTQEIGKDDIPQFPHLKAPRVDDYVTILSPDGKELKKIRIIDMVLRSPYARLLDMVPWYVSKGAGDYLHTNAIEVLDGSAASKLPQANAGRVLLSFREISTIAIMDVEREEIVWAMRGPWLRQHDPDLLPNGNILLFDNQGGAGNPGGMTRVLEIDPQTQQIVWSYAGTPEHPFESEVRSSQERLANGNTLITESDGGRLFEVTPDGQIVWNWVNPVRAKRAKDKQEVIPIVSWAQRIDPAMFDPGLAWEPLTPGANHASVGHPADADAGG</sequence>
<keyword evidence="3" id="KW-1185">Reference proteome</keyword>
<dbReference type="InterPro" id="IPR011047">
    <property type="entry name" value="Quinoprotein_ADH-like_sf"/>
</dbReference>
<reference evidence="2 3" key="1">
    <citation type="submission" date="2024-01" db="EMBL/GenBank/DDBJ databases">
        <title>Multi-omics insights into the function and evolution of sodium benzoate biodegradation pathways in Benzoatithermus flavus gen. nov., sp. nov. from hot spring.</title>
        <authorList>
            <person name="Hu C.-J."/>
            <person name="Li W.-J."/>
        </authorList>
    </citation>
    <scope>NUCLEOTIDE SEQUENCE [LARGE SCALE GENOMIC DNA]</scope>
    <source>
        <strain evidence="2 3">SYSU G07066</strain>
    </source>
</reference>
<dbReference type="Gene3D" id="2.130.10.10">
    <property type="entry name" value="YVTN repeat-like/Quinoprotein amine dehydrogenase"/>
    <property type="match status" value="1"/>
</dbReference>
<dbReference type="PANTHER" id="PTHR35340">
    <property type="entry name" value="PQQ ENZYME REPEAT PROTEIN-RELATED"/>
    <property type="match status" value="1"/>
</dbReference>
<name>A0ABU8XL41_9PROT</name>
<dbReference type="InterPro" id="IPR015943">
    <property type="entry name" value="WD40/YVTN_repeat-like_dom_sf"/>
</dbReference>
<evidence type="ECO:0000313" key="3">
    <source>
        <dbReference type="Proteomes" id="UP001375743"/>
    </source>
</evidence>
<accession>A0ABU8XL41</accession>
<protein>
    <submittedName>
        <fullName evidence="2">Arylsulfotransferase family protein</fullName>
    </submittedName>
</protein>
<dbReference type="EMBL" id="JBBLZC010000001">
    <property type="protein sequence ID" value="MEK0081908.1"/>
    <property type="molecule type" value="Genomic_DNA"/>
</dbReference>
<keyword evidence="1" id="KW-0472">Membrane</keyword>
<dbReference type="SUPFAM" id="SSF50998">
    <property type="entry name" value="Quinoprotein alcohol dehydrogenase-like"/>
    <property type="match status" value="1"/>
</dbReference>
<gene>
    <name evidence="2" type="ORF">U1T56_02000</name>
</gene>
<dbReference type="RefSeq" id="WP_418157748.1">
    <property type="nucleotide sequence ID" value="NZ_JBBLZC010000001.1"/>
</dbReference>
<dbReference type="InterPro" id="IPR053143">
    <property type="entry name" value="Arylsulfate_ST"/>
</dbReference>
<keyword evidence="1" id="KW-0812">Transmembrane</keyword>
<dbReference type="Pfam" id="PF14269">
    <property type="entry name" value="Arylsulfotran_2"/>
    <property type="match status" value="1"/>
</dbReference>
<dbReference type="InterPro" id="IPR039535">
    <property type="entry name" value="ASST-like"/>
</dbReference>
<keyword evidence="1" id="KW-1133">Transmembrane helix</keyword>
<comment type="caution">
    <text evidence="2">The sequence shown here is derived from an EMBL/GenBank/DDBJ whole genome shotgun (WGS) entry which is preliminary data.</text>
</comment>
<organism evidence="2 3">
    <name type="scientific">Benzoatithermus flavus</name>
    <dbReference type="NCBI Taxonomy" id="3108223"/>
    <lineage>
        <taxon>Bacteria</taxon>
        <taxon>Pseudomonadati</taxon>
        <taxon>Pseudomonadota</taxon>
        <taxon>Alphaproteobacteria</taxon>
        <taxon>Geminicoccales</taxon>
        <taxon>Geminicoccaceae</taxon>
        <taxon>Benzoatithermus</taxon>
    </lineage>
</organism>
<dbReference type="PANTHER" id="PTHR35340:SF5">
    <property type="entry name" value="ASST-DOMAIN-CONTAINING PROTEIN"/>
    <property type="match status" value="1"/>
</dbReference>
<evidence type="ECO:0000256" key="1">
    <source>
        <dbReference type="SAM" id="Phobius"/>
    </source>
</evidence>
<feature type="transmembrane region" description="Helical" evidence="1">
    <location>
        <begin position="12"/>
        <end position="34"/>
    </location>
</feature>
<proteinExistence type="predicted"/>
<evidence type="ECO:0000313" key="2">
    <source>
        <dbReference type="EMBL" id="MEK0081908.1"/>
    </source>
</evidence>